<keyword evidence="4 5" id="KW-0720">Serine protease</keyword>
<sequence>MGHGFNRRFLTFVIVFFAFLSCAEAGTSLKLNFTTINTLNSSTMMDASVDLSANLDSTVREYIVQYTRPIRPADRVALNHQFKVFGYLPDDALVVRGTFPQLLKFKASHSAVRTILKYEARFKVSSQLSALSVFNKDELADLVVRIFDANEIQKIAQAIQILNPQVIFQDISEKHLMLVTSKGFIPQIAELPGVEHVAPVPEMKLFDFNPTDSVSLGIDEYANLTGYESGTKIMKFEAAWAQGYAGRNQVLAMADTGVDSGDLANLVPDLSGAVSSGFAFGLRSTSWADPMGHGTHVAGLMVGRGTASRGQLLGGAHEAELVVGSMWSPLVRNMTVPSRLSVLFDHAFQAGARVHSNSWGSNKDPGAYDDSAVQVDEWVFNNPDLLVVFAAGNSGADLNKDGRIDAMSLGTPGTAKNCLTVGASKNRISQGGVQGAIGKLRDGQALWPSEPLFSSGMSDTETGLAPFSSRGPTKDGRIKPDVVAPGTNILGTKSHQGGASSLWGFFNKDYTWSGGTSMAAPLAAGAAGVARQILVEKWGVESPSAALVKATLIHSAEDLFPGQFGLVGEAQGQELLTLRPNSDEGYGRVNMENLVQWSAEDTKVIDNREGVAQDQAVSYSFTLEECANTSACSRSLYANLVWTDAPGSVNAAVALVNDLDLELTFPDGRVLRSEDHVNNLEKIEVSGLLPGTYQLTIKGHRVPQAPRGGQAFALIYTIFRH</sequence>
<dbReference type="Gene3D" id="2.60.120.380">
    <property type="match status" value="1"/>
</dbReference>
<reference evidence="7" key="1">
    <citation type="submission" date="2022-08" db="EMBL/GenBank/DDBJ databases">
        <title>Novel Bdellovibrio Species Isolated from Svalbard: Designation Bdellovibrio svalbardensis.</title>
        <authorList>
            <person name="Mitchell R.J."/>
            <person name="Choi S.Y."/>
        </authorList>
    </citation>
    <scope>NUCLEOTIDE SEQUENCE</scope>
    <source>
        <strain evidence="7">PAP01</strain>
    </source>
</reference>
<evidence type="ECO:0000313" key="8">
    <source>
        <dbReference type="Proteomes" id="UP001152321"/>
    </source>
</evidence>
<protein>
    <submittedName>
        <fullName evidence="7">S8 family serine peptidase</fullName>
    </submittedName>
</protein>
<organism evidence="7 8">
    <name type="scientific">Bdellovibrio svalbardensis</name>
    <dbReference type="NCBI Taxonomy" id="2972972"/>
    <lineage>
        <taxon>Bacteria</taxon>
        <taxon>Pseudomonadati</taxon>
        <taxon>Bdellovibrionota</taxon>
        <taxon>Bdellovibrionia</taxon>
        <taxon>Bdellovibrionales</taxon>
        <taxon>Pseudobdellovibrionaceae</taxon>
        <taxon>Bdellovibrio</taxon>
    </lineage>
</organism>
<dbReference type="InterPro" id="IPR034058">
    <property type="entry name" value="TagA/B/C/D_pept_dom"/>
</dbReference>
<dbReference type="InterPro" id="IPR036852">
    <property type="entry name" value="Peptidase_S8/S53_dom_sf"/>
</dbReference>
<dbReference type="CDD" id="cd04842">
    <property type="entry name" value="Peptidases_S8_Kp43_protease"/>
    <property type="match status" value="1"/>
</dbReference>
<keyword evidence="8" id="KW-1185">Reference proteome</keyword>
<dbReference type="Pfam" id="PF00082">
    <property type="entry name" value="Peptidase_S8"/>
    <property type="match status" value="1"/>
</dbReference>
<dbReference type="PROSITE" id="PS51892">
    <property type="entry name" value="SUBTILASE"/>
    <property type="match status" value="1"/>
</dbReference>
<dbReference type="InterPro" id="IPR000209">
    <property type="entry name" value="Peptidase_S8/S53_dom"/>
</dbReference>
<dbReference type="SUPFAM" id="SSF52743">
    <property type="entry name" value="Subtilisin-like"/>
    <property type="match status" value="1"/>
</dbReference>
<feature type="active site" description="Charge relay system" evidence="5">
    <location>
        <position position="255"/>
    </location>
</feature>
<feature type="active site" description="Charge relay system" evidence="5">
    <location>
        <position position="293"/>
    </location>
</feature>
<dbReference type="PRINTS" id="PR00723">
    <property type="entry name" value="SUBTILISIN"/>
</dbReference>
<dbReference type="PROSITE" id="PS00137">
    <property type="entry name" value="SUBTILASE_HIS"/>
    <property type="match status" value="1"/>
</dbReference>
<dbReference type="PROSITE" id="PS51257">
    <property type="entry name" value="PROKAR_LIPOPROTEIN"/>
    <property type="match status" value="1"/>
</dbReference>
<keyword evidence="2 5" id="KW-0645">Protease</keyword>
<dbReference type="Gene3D" id="3.40.50.200">
    <property type="entry name" value="Peptidase S8/S53 domain"/>
    <property type="match status" value="1"/>
</dbReference>
<dbReference type="RefSeq" id="WP_277577698.1">
    <property type="nucleotide sequence ID" value="NZ_JANRMI010000002.1"/>
</dbReference>
<comment type="similarity">
    <text evidence="1 5">Belongs to the peptidase S8 family.</text>
</comment>
<name>A0ABT6DH86_9BACT</name>
<dbReference type="EMBL" id="JANRMI010000002">
    <property type="protein sequence ID" value="MDG0816221.1"/>
    <property type="molecule type" value="Genomic_DNA"/>
</dbReference>
<proteinExistence type="inferred from homology"/>
<evidence type="ECO:0000256" key="4">
    <source>
        <dbReference type="ARBA" id="ARBA00022825"/>
    </source>
</evidence>
<evidence type="ECO:0000259" key="6">
    <source>
        <dbReference type="Pfam" id="PF00082"/>
    </source>
</evidence>
<gene>
    <name evidence="7" type="ORF">NWE73_07585</name>
</gene>
<dbReference type="InterPro" id="IPR022398">
    <property type="entry name" value="Peptidase_S8_His-AS"/>
</dbReference>
<comment type="caution">
    <text evidence="7">The sequence shown here is derived from an EMBL/GenBank/DDBJ whole genome shotgun (WGS) entry which is preliminary data.</text>
</comment>
<evidence type="ECO:0000256" key="2">
    <source>
        <dbReference type="ARBA" id="ARBA00022670"/>
    </source>
</evidence>
<dbReference type="Proteomes" id="UP001152321">
    <property type="component" value="Unassembled WGS sequence"/>
</dbReference>
<dbReference type="InterPro" id="IPR051048">
    <property type="entry name" value="Peptidase_S8/S53_subtilisin"/>
</dbReference>
<feature type="active site" description="Charge relay system" evidence="5">
    <location>
        <position position="517"/>
    </location>
</feature>
<feature type="domain" description="Peptidase S8/S53" evidence="6">
    <location>
        <begin position="246"/>
        <end position="562"/>
    </location>
</feature>
<evidence type="ECO:0000256" key="1">
    <source>
        <dbReference type="ARBA" id="ARBA00011073"/>
    </source>
</evidence>
<evidence type="ECO:0000313" key="7">
    <source>
        <dbReference type="EMBL" id="MDG0816221.1"/>
    </source>
</evidence>
<dbReference type="InterPro" id="IPR008979">
    <property type="entry name" value="Galactose-bd-like_sf"/>
</dbReference>
<keyword evidence="3 5" id="KW-0378">Hydrolase</keyword>
<dbReference type="PANTHER" id="PTHR43399">
    <property type="entry name" value="SUBTILISIN-RELATED"/>
    <property type="match status" value="1"/>
</dbReference>
<dbReference type="PANTHER" id="PTHR43399:SF4">
    <property type="entry name" value="CELL WALL-ASSOCIATED PROTEASE"/>
    <property type="match status" value="1"/>
</dbReference>
<evidence type="ECO:0000256" key="3">
    <source>
        <dbReference type="ARBA" id="ARBA00022801"/>
    </source>
</evidence>
<dbReference type="SUPFAM" id="SSF49785">
    <property type="entry name" value="Galactose-binding domain-like"/>
    <property type="match status" value="1"/>
</dbReference>
<accession>A0ABT6DH86</accession>
<dbReference type="InterPro" id="IPR015500">
    <property type="entry name" value="Peptidase_S8_subtilisin-rel"/>
</dbReference>
<dbReference type="PROSITE" id="PS00138">
    <property type="entry name" value="SUBTILASE_SER"/>
    <property type="match status" value="1"/>
</dbReference>
<dbReference type="InterPro" id="IPR023828">
    <property type="entry name" value="Peptidase_S8_Ser-AS"/>
</dbReference>
<evidence type="ECO:0000256" key="5">
    <source>
        <dbReference type="PROSITE-ProRule" id="PRU01240"/>
    </source>
</evidence>